<protein>
    <submittedName>
        <fullName evidence="1">Carboxysome polypeptide</fullName>
    </submittedName>
</protein>
<evidence type="ECO:0000313" key="1">
    <source>
        <dbReference type="EMBL" id="CAZ86890.1"/>
    </source>
</evidence>
<accession>D6CQJ9</accession>
<reference evidence="2" key="2">
    <citation type="journal article" date="2010" name="PLoS Genet.">
        <title>Structure, function, and evolution of the Thiomonas spp. genome.</title>
        <authorList>
            <person name="Arsene-Ploetze F."/>
            <person name="Koechler S."/>
            <person name="Marchal M."/>
            <person name="Coppee J.Y."/>
            <person name="Chandler M."/>
            <person name="Bonnefoy V."/>
            <person name="Brochier-Armanet C."/>
            <person name="Barakat M."/>
            <person name="Barbe V."/>
            <person name="Battaglia-Brunet F."/>
            <person name="Bruneel O."/>
            <person name="Bryan C.G."/>
            <person name="Cleiss-Arnold J."/>
            <person name="Cruveiller S."/>
            <person name="Erhardt M."/>
            <person name="Heinrich-Salmeron A."/>
            <person name="Hommais F."/>
            <person name="Joulian C."/>
            <person name="Krin E."/>
            <person name="Lieutaud A."/>
            <person name="Lievremont D."/>
            <person name="Michel C."/>
            <person name="Muller D."/>
            <person name="Ortet P."/>
            <person name="Proux C."/>
            <person name="Siguier P."/>
            <person name="Roche D."/>
            <person name="Rouy Z."/>
            <person name="Salvignol G."/>
            <person name="Slyemi D."/>
            <person name="Talla E."/>
            <person name="Weiss S."/>
            <person name="Weissenbach J."/>
            <person name="Medigue C."/>
            <person name="Bertin P.N."/>
        </authorList>
    </citation>
    <scope>NUCLEOTIDE SEQUENCE [LARGE SCALE GENOMIC DNA]</scope>
    <source>
        <strain evidence="2">DSM 22701 / CIP 110005 / 3As</strain>
    </source>
</reference>
<dbReference type="EMBL" id="FP475956">
    <property type="protein sequence ID" value="CAZ86890.1"/>
    <property type="molecule type" value="Genomic_DNA"/>
</dbReference>
<evidence type="ECO:0000313" key="2">
    <source>
        <dbReference type="Proteomes" id="UP000002372"/>
    </source>
</evidence>
<dbReference type="KEGG" id="thi:THI_0134"/>
<name>D6CQJ9_THIA3</name>
<dbReference type="HOGENOM" id="CLU_2995237_0_0_4"/>
<gene>
    <name evidence="1" type="ordered locus">THI_0134</name>
</gene>
<organism evidence="1 2">
    <name type="scientific">Thiomonas arsenitoxydans (strain DSM 22701 / CIP 110005 / 3As)</name>
    <dbReference type="NCBI Taxonomy" id="426114"/>
    <lineage>
        <taxon>Bacteria</taxon>
        <taxon>Pseudomonadati</taxon>
        <taxon>Pseudomonadota</taxon>
        <taxon>Betaproteobacteria</taxon>
        <taxon>Burkholderiales</taxon>
        <taxon>Thiomonas</taxon>
    </lineage>
</organism>
<reference key="1">
    <citation type="submission" date="2009-07" db="EMBL/GenBank/DDBJ databases">
        <authorList>
            <person name="Genoscope - CEA"/>
        </authorList>
    </citation>
    <scope>NUCLEOTIDE SEQUENCE</scope>
    <source>
        <strain>3As</strain>
    </source>
</reference>
<dbReference type="Proteomes" id="UP000002372">
    <property type="component" value="Chromosome"/>
</dbReference>
<dbReference type="AlphaFoldDB" id="D6CQJ9"/>
<sequence>MRFVQRSSDLSRLLGIPSSATQDGSSRLVLCCGIKETFCWPPVPVGQNIEIFVTFHR</sequence>
<proteinExistence type="predicted"/>